<evidence type="ECO:0000256" key="3">
    <source>
        <dbReference type="ARBA" id="ARBA00023125"/>
    </source>
</evidence>
<dbReference type="Pfam" id="PF03965">
    <property type="entry name" value="Penicillinase_R"/>
    <property type="match status" value="1"/>
</dbReference>
<accession>A0A5B9P309</accession>
<dbReference type="OrthoDB" id="280196at2"/>
<sequence>MARPSSEHPTEAELRILKVLWHESPKTVDEVRQSLADDDRELTHSSVITLMNIMVRKGYLKREKRGRAFEFTPLIEAQSVGRNLLGDLVERVFDGSAHSVMLELLETHDIDSDEIKEIRKLINRIAKEQS</sequence>
<dbReference type="PIRSF" id="PIRSF019455">
    <property type="entry name" value="CopR_AtkY"/>
    <property type="match status" value="1"/>
</dbReference>
<evidence type="ECO:0000313" key="6">
    <source>
        <dbReference type="Proteomes" id="UP000322214"/>
    </source>
</evidence>
<dbReference type="AlphaFoldDB" id="A0A5B9P309"/>
<dbReference type="GO" id="GO:0045892">
    <property type="term" value="P:negative regulation of DNA-templated transcription"/>
    <property type="evidence" value="ECO:0007669"/>
    <property type="project" value="InterPro"/>
</dbReference>
<keyword evidence="3" id="KW-0238">DNA-binding</keyword>
<comment type="similarity">
    <text evidence="1">Belongs to the BlaI transcriptional regulatory family.</text>
</comment>
<gene>
    <name evidence="5" type="primary">mecI_2</name>
    <name evidence="5" type="ORF">MFFC18_03930</name>
</gene>
<dbReference type="STRING" id="980251.GCA_001642875_02423"/>
<dbReference type="Gene3D" id="1.10.10.10">
    <property type="entry name" value="Winged helix-like DNA-binding domain superfamily/Winged helix DNA-binding domain"/>
    <property type="match status" value="1"/>
</dbReference>
<organism evidence="5 6">
    <name type="scientific">Mariniblastus fucicola</name>
    <dbReference type="NCBI Taxonomy" id="980251"/>
    <lineage>
        <taxon>Bacteria</taxon>
        <taxon>Pseudomonadati</taxon>
        <taxon>Planctomycetota</taxon>
        <taxon>Planctomycetia</taxon>
        <taxon>Pirellulales</taxon>
        <taxon>Pirellulaceae</taxon>
        <taxon>Mariniblastus</taxon>
    </lineage>
</organism>
<keyword evidence="4" id="KW-0804">Transcription</keyword>
<dbReference type="InterPro" id="IPR005650">
    <property type="entry name" value="BlaI_family"/>
</dbReference>
<reference evidence="5 6" key="1">
    <citation type="submission" date="2019-08" db="EMBL/GenBank/DDBJ databases">
        <title>Deep-cultivation of Planctomycetes and their phenomic and genomic characterization uncovers novel biology.</title>
        <authorList>
            <person name="Wiegand S."/>
            <person name="Jogler M."/>
            <person name="Boedeker C."/>
            <person name="Pinto D."/>
            <person name="Vollmers J."/>
            <person name="Rivas-Marin E."/>
            <person name="Kohn T."/>
            <person name="Peeters S.H."/>
            <person name="Heuer A."/>
            <person name="Rast P."/>
            <person name="Oberbeckmann S."/>
            <person name="Bunk B."/>
            <person name="Jeske O."/>
            <person name="Meyerdierks A."/>
            <person name="Storesund J.E."/>
            <person name="Kallscheuer N."/>
            <person name="Luecker S."/>
            <person name="Lage O.M."/>
            <person name="Pohl T."/>
            <person name="Merkel B.J."/>
            <person name="Hornburger P."/>
            <person name="Mueller R.-W."/>
            <person name="Bruemmer F."/>
            <person name="Labrenz M."/>
            <person name="Spormann A.M."/>
            <person name="Op den Camp H."/>
            <person name="Overmann J."/>
            <person name="Amann R."/>
            <person name="Jetten M.S.M."/>
            <person name="Mascher T."/>
            <person name="Medema M.H."/>
            <person name="Devos D.P."/>
            <person name="Kaster A.-K."/>
            <person name="Ovreas L."/>
            <person name="Rohde M."/>
            <person name="Galperin M.Y."/>
            <person name="Jogler C."/>
        </authorList>
    </citation>
    <scope>NUCLEOTIDE SEQUENCE [LARGE SCALE GENOMIC DNA]</scope>
    <source>
        <strain evidence="5 6">FC18</strain>
    </source>
</reference>
<dbReference type="RefSeq" id="WP_075084845.1">
    <property type="nucleotide sequence ID" value="NZ_CP042912.1"/>
</dbReference>
<dbReference type="SUPFAM" id="SSF46785">
    <property type="entry name" value="Winged helix' DNA-binding domain"/>
    <property type="match status" value="1"/>
</dbReference>
<protein>
    <submittedName>
        <fullName evidence="5">Methicillin resistance regulatory protein MecI</fullName>
    </submittedName>
</protein>
<dbReference type="InterPro" id="IPR036388">
    <property type="entry name" value="WH-like_DNA-bd_sf"/>
</dbReference>
<dbReference type="GO" id="GO:0003677">
    <property type="term" value="F:DNA binding"/>
    <property type="evidence" value="ECO:0007669"/>
    <property type="project" value="UniProtKB-KW"/>
</dbReference>
<keyword evidence="2" id="KW-0805">Transcription regulation</keyword>
<evidence type="ECO:0000256" key="1">
    <source>
        <dbReference type="ARBA" id="ARBA00011046"/>
    </source>
</evidence>
<keyword evidence="6" id="KW-1185">Reference proteome</keyword>
<dbReference type="Proteomes" id="UP000322214">
    <property type="component" value="Chromosome"/>
</dbReference>
<dbReference type="KEGG" id="mff:MFFC18_03930"/>
<evidence type="ECO:0000256" key="2">
    <source>
        <dbReference type="ARBA" id="ARBA00023015"/>
    </source>
</evidence>
<name>A0A5B9P309_9BACT</name>
<dbReference type="Gene3D" id="1.10.4040.10">
    <property type="entry name" value="Penicillinase repressor domain"/>
    <property type="match status" value="1"/>
</dbReference>
<evidence type="ECO:0000313" key="5">
    <source>
        <dbReference type="EMBL" id="QEG20544.1"/>
    </source>
</evidence>
<dbReference type="InterPro" id="IPR036390">
    <property type="entry name" value="WH_DNA-bd_sf"/>
</dbReference>
<dbReference type="EMBL" id="CP042912">
    <property type="protein sequence ID" value="QEG20544.1"/>
    <property type="molecule type" value="Genomic_DNA"/>
</dbReference>
<proteinExistence type="inferred from homology"/>
<evidence type="ECO:0000256" key="4">
    <source>
        <dbReference type="ARBA" id="ARBA00023163"/>
    </source>
</evidence>